<proteinExistence type="predicted"/>
<name>A0A0F8YNH4_9ZZZZ</name>
<reference evidence="1" key="1">
    <citation type="journal article" date="2015" name="Nature">
        <title>Complex archaea that bridge the gap between prokaryotes and eukaryotes.</title>
        <authorList>
            <person name="Spang A."/>
            <person name="Saw J.H."/>
            <person name="Jorgensen S.L."/>
            <person name="Zaremba-Niedzwiedzka K."/>
            <person name="Martijn J."/>
            <person name="Lind A.E."/>
            <person name="van Eijk R."/>
            <person name="Schleper C."/>
            <person name="Guy L."/>
            <person name="Ettema T.J."/>
        </authorList>
    </citation>
    <scope>NUCLEOTIDE SEQUENCE</scope>
</reference>
<organism evidence="1">
    <name type="scientific">marine sediment metagenome</name>
    <dbReference type="NCBI Taxonomy" id="412755"/>
    <lineage>
        <taxon>unclassified sequences</taxon>
        <taxon>metagenomes</taxon>
        <taxon>ecological metagenomes</taxon>
    </lineage>
</organism>
<dbReference type="EMBL" id="LAZR01052462">
    <property type="protein sequence ID" value="KKK82897.1"/>
    <property type="molecule type" value="Genomic_DNA"/>
</dbReference>
<evidence type="ECO:0000313" key="1">
    <source>
        <dbReference type="EMBL" id="KKK82897.1"/>
    </source>
</evidence>
<accession>A0A0F8YNH4</accession>
<dbReference type="AlphaFoldDB" id="A0A0F8YNH4"/>
<comment type="caution">
    <text evidence="1">The sequence shown here is derived from an EMBL/GenBank/DDBJ whole genome shotgun (WGS) entry which is preliminary data.</text>
</comment>
<gene>
    <name evidence="1" type="ORF">LCGC14_2798810</name>
</gene>
<sequence>MNDYRTKFNPPTQSTIRLQLRRTSAPRLPEYFVRRTGMSHQWGSILKNPLGGVYVILWKIEFNCCIMKNTNHIFQIIYPVG</sequence>
<protein>
    <submittedName>
        <fullName evidence="1">Uncharacterized protein</fullName>
    </submittedName>
</protein>